<keyword evidence="1" id="KW-1185">Reference proteome</keyword>
<evidence type="ECO:0000313" key="1">
    <source>
        <dbReference type="Proteomes" id="UP000095282"/>
    </source>
</evidence>
<reference evidence="2" key="1">
    <citation type="submission" date="2016-11" db="UniProtKB">
        <authorList>
            <consortium name="WormBaseParasite"/>
        </authorList>
    </citation>
    <scope>IDENTIFICATION</scope>
</reference>
<proteinExistence type="predicted"/>
<dbReference type="WBParaSite" id="Csp11.Scaffold630.g18271.t1">
    <property type="protein sequence ID" value="Csp11.Scaffold630.g18271.t1"/>
    <property type="gene ID" value="Csp11.Scaffold630.g18271"/>
</dbReference>
<accession>A0A1I7UQA5</accession>
<name>A0A1I7UQA5_9PELO</name>
<evidence type="ECO:0000313" key="2">
    <source>
        <dbReference type="WBParaSite" id="Csp11.Scaffold630.g18271.t1"/>
    </source>
</evidence>
<sequence length="73" mass="8510">MIENRKKDVKDRKEICLQYLRVGNDQMNNMEMEVEIPQHYVKGTIINVVKEKRNEAYERGVGDVLDTALNANT</sequence>
<organism evidence="1 2">
    <name type="scientific">Caenorhabditis tropicalis</name>
    <dbReference type="NCBI Taxonomy" id="1561998"/>
    <lineage>
        <taxon>Eukaryota</taxon>
        <taxon>Metazoa</taxon>
        <taxon>Ecdysozoa</taxon>
        <taxon>Nematoda</taxon>
        <taxon>Chromadorea</taxon>
        <taxon>Rhabditida</taxon>
        <taxon>Rhabditina</taxon>
        <taxon>Rhabditomorpha</taxon>
        <taxon>Rhabditoidea</taxon>
        <taxon>Rhabditidae</taxon>
        <taxon>Peloderinae</taxon>
        <taxon>Caenorhabditis</taxon>
    </lineage>
</organism>
<protein>
    <submittedName>
        <fullName evidence="2">Transposase</fullName>
    </submittedName>
</protein>
<dbReference type="Proteomes" id="UP000095282">
    <property type="component" value="Unplaced"/>
</dbReference>
<dbReference type="AlphaFoldDB" id="A0A1I7UQA5"/>